<dbReference type="OrthoDB" id="3235083at2759"/>
<name>A0A2B7XR43_9EURO</name>
<sequence>MVGITHDSELMMQHIAAVAVPNSSIFFTVRDENGRPEVFSMGTDKKFYVFKENVEGKYELIDLGSLLKLEGSYVAHALSVTQDQKSSLSIILAIENKTAKATDPNRLPSDVLVLKPFQSSAYDLGNPDSDLRGLIVPQKGESPGVQVSQFYSAGTSGGTAYPPTLVAYQPLEYLNKKEDLSRIVVSSDLTEWSFAYDIDLPEDASRILALQPLVVPFGSDSLPGLAALYIIQDTPQLIFKSTSEDLPYQMLLECPPDAQALQSLLAEDGFTDLIVGGKGLYHFKADELLRKNSEGARITEEGVFERVSMLHVAQSPSGATIWAASTNDSVGYIMLDTTSTPVKSPVTVIAKHLGGHFSVFKPDGDGQEQLIVANDAGALSLIRHDPTLGFWKPTPFYTPALEKIMDIRCYTTHISVVGDNKKPYINSDVILRASGYIDIIVNGVSIEVSPLGTPVVTDQDGFLTLIVPTEGISSYTFTVSTPDDTAGDSDAPLVDPTARIYTTLSKIQSGDDLKNATLQDGQKLLPDDKFGDEDLEQVAKAISACVSARQDVLKKPTTFSREKALLTGSQPIRYGKNFEKLINGRGLFDDFIDMVEDGWNWFVNALEDVTAWVIETVGDVVSFLVELGGKVYRWTLNTLEMIGNALTWIFEKVLEIVETIIQWIGFIFNWGDIKATHASIVSLTNNALNVWAEKADLAPAAIDNYFGGLADMIKGSGNALPDKIGSAPANPETADSSRAGNDAANSTKVKWSQYQCTHGGAIKGSVITSSDGSSMSFDEFWTDVIAPFINTFASAAQDVGEAIFAIFNPADSITPSEALSKLGTDLLLDLLNGAKSLAQGLAKLGSNLLKDFKAALNYKITIPVFSALYEWISGAELTVLDGLSLVLAIPVTIFTKIVTGATPPDMTQIGYQSLVDGTATPEQRMQFNHFASSTTICSRPIMSAIEAITTVLGVNMRFETSRMKHLAKRPRKFAPRKQPMASTKDLAKKYWQDVFAVVAIVSTVPYDPDLPAYGLRWGSWTVCALQQAVDMALRRVTGEATMLQKGLGLGKMVLGSINYSLVIATKVEEWKAEHEQDDEPLIVLNCVSATFDLVSCTCDGAATMDIEPDTRAALELASLITTIFSVVVTGGVYITKTAEGDYNNLIPFV</sequence>
<comment type="caution">
    <text evidence="1">The sequence shown here is derived from an EMBL/GenBank/DDBJ whole genome shotgun (WGS) entry which is preliminary data.</text>
</comment>
<reference evidence="1 2" key="1">
    <citation type="submission" date="2017-10" db="EMBL/GenBank/DDBJ databases">
        <title>Comparative genomics in systemic dimorphic fungi from Ajellomycetaceae.</title>
        <authorList>
            <person name="Munoz J.F."/>
            <person name="Mcewen J.G."/>
            <person name="Clay O.K."/>
            <person name="Cuomo C.A."/>
        </authorList>
    </citation>
    <scope>NUCLEOTIDE SEQUENCE [LARGE SCALE GENOMIC DNA]</scope>
    <source>
        <strain evidence="1 2">UAMH5409</strain>
    </source>
</reference>
<dbReference type="STRING" id="1447875.A0A2B7XR43"/>
<evidence type="ECO:0000313" key="1">
    <source>
        <dbReference type="EMBL" id="PGH11686.1"/>
    </source>
</evidence>
<organism evidence="1 2">
    <name type="scientific">Helicocarpus griseus UAMH5409</name>
    <dbReference type="NCBI Taxonomy" id="1447875"/>
    <lineage>
        <taxon>Eukaryota</taxon>
        <taxon>Fungi</taxon>
        <taxon>Dikarya</taxon>
        <taxon>Ascomycota</taxon>
        <taxon>Pezizomycotina</taxon>
        <taxon>Eurotiomycetes</taxon>
        <taxon>Eurotiomycetidae</taxon>
        <taxon>Onygenales</taxon>
        <taxon>Ajellomycetaceae</taxon>
        <taxon>Helicocarpus</taxon>
    </lineage>
</organism>
<dbReference type="AlphaFoldDB" id="A0A2B7XR43"/>
<dbReference type="Proteomes" id="UP000223968">
    <property type="component" value="Unassembled WGS sequence"/>
</dbReference>
<gene>
    <name evidence="1" type="ORF">AJ79_04709</name>
</gene>
<proteinExistence type="predicted"/>
<dbReference type="EMBL" id="PDNB01000069">
    <property type="protein sequence ID" value="PGH11686.1"/>
    <property type="molecule type" value="Genomic_DNA"/>
</dbReference>
<accession>A0A2B7XR43</accession>
<keyword evidence="2" id="KW-1185">Reference proteome</keyword>
<evidence type="ECO:0000313" key="2">
    <source>
        <dbReference type="Proteomes" id="UP000223968"/>
    </source>
</evidence>
<protein>
    <submittedName>
        <fullName evidence="1">Uncharacterized protein</fullName>
    </submittedName>
</protein>